<keyword evidence="2" id="KW-0805">Transcription regulation</keyword>
<protein>
    <submittedName>
        <fullName evidence="8">RNA polymerase sigma factor CnrH</fullName>
    </submittedName>
</protein>
<organism evidence="8 9">
    <name type="scientific">Tannerella forsythia</name>
    <name type="common">Bacteroides forsythus</name>
    <dbReference type="NCBI Taxonomy" id="28112"/>
    <lineage>
        <taxon>Bacteria</taxon>
        <taxon>Pseudomonadati</taxon>
        <taxon>Bacteroidota</taxon>
        <taxon>Bacteroidia</taxon>
        <taxon>Bacteroidales</taxon>
        <taxon>Tannerellaceae</taxon>
        <taxon>Tannerella</taxon>
    </lineage>
</organism>
<name>A0A1D3UVH0_TANFO</name>
<dbReference type="NCBIfam" id="TIGR02985">
    <property type="entry name" value="Sig70_bacteroi1"/>
    <property type="match status" value="1"/>
</dbReference>
<evidence type="ECO:0000256" key="3">
    <source>
        <dbReference type="ARBA" id="ARBA00023082"/>
    </source>
</evidence>
<dbReference type="InterPro" id="IPR036388">
    <property type="entry name" value="WH-like_DNA-bd_sf"/>
</dbReference>
<dbReference type="SUPFAM" id="SSF88946">
    <property type="entry name" value="Sigma2 domain of RNA polymerase sigma factors"/>
    <property type="match status" value="1"/>
</dbReference>
<dbReference type="InterPro" id="IPR013324">
    <property type="entry name" value="RNA_pol_sigma_r3/r4-like"/>
</dbReference>
<evidence type="ECO:0000259" key="6">
    <source>
        <dbReference type="Pfam" id="PF04542"/>
    </source>
</evidence>
<evidence type="ECO:0000256" key="2">
    <source>
        <dbReference type="ARBA" id="ARBA00023015"/>
    </source>
</evidence>
<dbReference type="Proteomes" id="UP000182057">
    <property type="component" value="Unassembled WGS sequence"/>
</dbReference>
<dbReference type="Pfam" id="PF08281">
    <property type="entry name" value="Sigma70_r4_2"/>
    <property type="match status" value="1"/>
</dbReference>
<dbReference type="Pfam" id="PF04542">
    <property type="entry name" value="Sigma70_r2"/>
    <property type="match status" value="1"/>
</dbReference>
<dbReference type="AlphaFoldDB" id="A0A1D3UVH0"/>
<keyword evidence="5" id="KW-0472">Membrane</keyword>
<accession>A0A1D3UVH0</accession>
<dbReference type="RefSeq" id="WP_074450219.1">
    <property type="nucleotide sequence ID" value="NZ_FMMM01000078.1"/>
</dbReference>
<dbReference type="EMBL" id="FMMM01000078">
    <property type="protein sequence ID" value="SCQ24256.1"/>
    <property type="molecule type" value="Genomic_DNA"/>
</dbReference>
<evidence type="ECO:0000313" key="9">
    <source>
        <dbReference type="Proteomes" id="UP000182057"/>
    </source>
</evidence>
<keyword evidence="5" id="KW-1133">Transmembrane helix</keyword>
<keyword evidence="4" id="KW-0804">Transcription</keyword>
<dbReference type="InterPro" id="IPR007627">
    <property type="entry name" value="RNA_pol_sigma70_r2"/>
</dbReference>
<dbReference type="PANTHER" id="PTHR43133:SF46">
    <property type="entry name" value="RNA POLYMERASE SIGMA-70 FACTOR ECF SUBFAMILY"/>
    <property type="match status" value="1"/>
</dbReference>
<dbReference type="Gene3D" id="1.10.10.10">
    <property type="entry name" value="Winged helix-like DNA-binding domain superfamily/Winged helix DNA-binding domain"/>
    <property type="match status" value="1"/>
</dbReference>
<evidence type="ECO:0000313" key="8">
    <source>
        <dbReference type="EMBL" id="SCQ24256.1"/>
    </source>
</evidence>
<keyword evidence="5" id="KW-0812">Transmembrane</keyword>
<keyword evidence="3" id="KW-0731">Sigma factor</keyword>
<dbReference type="OrthoDB" id="9782991at2"/>
<evidence type="ECO:0000256" key="1">
    <source>
        <dbReference type="ARBA" id="ARBA00010641"/>
    </source>
</evidence>
<dbReference type="PANTHER" id="PTHR43133">
    <property type="entry name" value="RNA POLYMERASE ECF-TYPE SIGMA FACTO"/>
    <property type="match status" value="1"/>
</dbReference>
<feature type="transmembrane region" description="Helical" evidence="5">
    <location>
        <begin position="169"/>
        <end position="188"/>
    </location>
</feature>
<proteinExistence type="inferred from homology"/>
<feature type="domain" description="RNA polymerase sigma-70 region 2" evidence="6">
    <location>
        <begin position="17"/>
        <end position="81"/>
    </location>
</feature>
<dbReference type="InterPro" id="IPR014327">
    <property type="entry name" value="RNA_pol_sigma70_bacteroid"/>
</dbReference>
<evidence type="ECO:0000259" key="7">
    <source>
        <dbReference type="Pfam" id="PF08281"/>
    </source>
</evidence>
<comment type="similarity">
    <text evidence="1">Belongs to the sigma-70 factor family. ECF subfamily.</text>
</comment>
<dbReference type="SUPFAM" id="SSF88659">
    <property type="entry name" value="Sigma3 and sigma4 domains of RNA polymerase sigma factors"/>
    <property type="match status" value="1"/>
</dbReference>
<feature type="domain" description="RNA polymerase sigma factor 70 region 4 type 2" evidence="7">
    <location>
        <begin position="119"/>
        <end position="168"/>
    </location>
</feature>
<dbReference type="GO" id="GO:0003677">
    <property type="term" value="F:DNA binding"/>
    <property type="evidence" value="ECO:0007669"/>
    <property type="project" value="InterPro"/>
</dbReference>
<dbReference type="NCBIfam" id="TIGR02937">
    <property type="entry name" value="sigma70-ECF"/>
    <property type="match status" value="1"/>
</dbReference>
<dbReference type="InterPro" id="IPR013325">
    <property type="entry name" value="RNA_pol_sigma_r2"/>
</dbReference>
<reference evidence="8 9" key="1">
    <citation type="submission" date="2016-09" db="EMBL/GenBank/DDBJ databases">
        <authorList>
            <person name="Capua I."/>
            <person name="De Benedictis P."/>
            <person name="Joannis T."/>
            <person name="Lombin L.H."/>
            <person name="Cattoli G."/>
        </authorList>
    </citation>
    <scope>NUCLEOTIDE SEQUENCE [LARGE SCALE GENOMIC DNA]</scope>
    <source>
        <strain evidence="8 9">UB20</strain>
    </source>
</reference>
<evidence type="ECO:0000256" key="4">
    <source>
        <dbReference type="ARBA" id="ARBA00023163"/>
    </source>
</evidence>
<sequence>MDDKSINKPDIREFESLFRRMQPQLFAFCRKYVDDEECARDIVQECFIGLWEHYDDSIHSYESYLFRSVHNRCLSFIRSRKVGAAYYEDVVRWRIREIELHPEEPDPLADLYVMELHGMVHRIVEKLPVKCRKIFEMSRYRGMKNQEIATVLGLSVRTVEVQIYNALKIFKTAFNDYLLILLIIFFAFR</sequence>
<dbReference type="GO" id="GO:0006352">
    <property type="term" value="P:DNA-templated transcription initiation"/>
    <property type="evidence" value="ECO:0007669"/>
    <property type="project" value="InterPro"/>
</dbReference>
<dbReference type="Gene3D" id="1.10.1740.10">
    <property type="match status" value="1"/>
</dbReference>
<dbReference type="GO" id="GO:0016987">
    <property type="term" value="F:sigma factor activity"/>
    <property type="evidence" value="ECO:0007669"/>
    <property type="project" value="UniProtKB-KW"/>
</dbReference>
<evidence type="ECO:0000256" key="5">
    <source>
        <dbReference type="SAM" id="Phobius"/>
    </source>
</evidence>
<dbReference type="InterPro" id="IPR013249">
    <property type="entry name" value="RNA_pol_sigma70_r4_t2"/>
</dbReference>
<dbReference type="InterPro" id="IPR014284">
    <property type="entry name" value="RNA_pol_sigma-70_dom"/>
</dbReference>
<dbReference type="InterPro" id="IPR039425">
    <property type="entry name" value="RNA_pol_sigma-70-like"/>
</dbReference>
<gene>
    <name evidence="8" type="primary">cnrH</name>
    <name evidence="8" type="ORF">TFUB20_02397</name>
</gene>